<keyword evidence="3" id="KW-1185">Reference proteome</keyword>
<evidence type="ECO:0000259" key="1">
    <source>
        <dbReference type="PROSITE" id="PS50851"/>
    </source>
</evidence>
<sequence>MSARARSQYCTFWVRGLYFGVAVGDVQEVLRAQGMTPVPLASDAIRGLINLRGQIVTALDLRRRLELDDDDERPEPMNVIVRGGGEAVSLLVDEIGDVIDTGERELHPTPSNLPEAVQSVLHGVIPLPEAILLVLDPDQAVEVTAAHPTGGKS</sequence>
<gene>
    <name evidence="2" type="ORF">GCM10009668_19020</name>
</gene>
<evidence type="ECO:0000313" key="3">
    <source>
        <dbReference type="Proteomes" id="UP001501581"/>
    </source>
</evidence>
<dbReference type="SUPFAM" id="SSF50341">
    <property type="entry name" value="CheW-like"/>
    <property type="match status" value="1"/>
</dbReference>
<dbReference type="RefSeq" id="WP_343993721.1">
    <property type="nucleotide sequence ID" value="NZ_BAAALG010000007.1"/>
</dbReference>
<reference evidence="2 3" key="1">
    <citation type="journal article" date="2019" name="Int. J. Syst. Evol. Microbiol.">
        <title>The Global Catalogue of Microorganisms (GCM) 10K type strain sequencing project: providing services to taxonomists for standard genome sequencing and annotation.</title>
        <authorList>
            <consortium name="The Broad Institute Genomics Platform"/>
            <consortium name="The Broad Institute Genome Sequencing Center for Infectious Disease"/>
            <person name="Wu L."/>
            <person name="Ma J."/>
        </authorList>
    </citation>
    <scope>NUCLEOTIDE SEQUENCE [LARGE SCALE GENOMIC DNA]</scope>
    <source>
        <strain evidence="2 3">JCM 13008</strain>
    </source>
</reference>
<evidence type="ECO:0000313" key="2">
    <source>
        <dbReference type="EMBL" id="GAA1101058.1"/>
    </source>
</evidence>
<dbReference type="Gene3D" id="2.30.30.40">
    <property type="entry name" value="SH3 Domains"/>
    <property type="match status" value="1"/>
</dbReference>
<comment type="caution">
    <text evidence="2">The sequence shown here is derived from an EMBL/GenBank/DDBJ whole genome shotgun (WGS) entry which is preliminary data.</text>
</comment>
<dbReference type="PANTHER" id="PTHR22617">
    <property type="entry name" value="CHEMOTAXIS SENSOR HISTIDINE KINASE-RELATED"/>
    <property type="match status" value="1"/>
</dbReference>
<dbReference type="PANTHER" id="PTHR22617:SF23">
    <property type="entry name" value="CHEMOTAXIS PROTEIN CHEW"/>
    <property type="match status" value="1"/>
</dbReference>
<dbReference type="Proteomes" id="UP001501581">
    <property type="component" value="Unassembled WGS sequence"/>
</dbReference>
<name>A0ABN1TSQ2_9ACTN</name>
<dbReference type="Pfam" id="PF01584">
    <property type="entry name" value="CheW"/>
    <property type="match status" value="1"/>
</dbReference>
<dbReference type="InterPro" id="IPR039315">
    <property type="entry name" value="CheW"/>
</dbReference>
<dbReference type="PROSITE" id="PS50851">
    <property type="entry name" value="CHEW"/>
    <property type="match status" value="1"/>
</dbReference>
<dbReference type="InterPro" id="IPR002545">
    <property type="entry name" value="CheW-lke_dom"/>
</dbReference>
<organism evidence="2 3">
    <name type="scientific">Nocardioides dubius</name>
    <dbReference type="NCBI Taxonomy" id="317019"/>
    <lineage>
        <taxon>Bacteria</taxon>
        <taxon>Bacillati</taxon>
        <taxon>Actinomycetota</taxon>
        <taxon>Actinomycetes</taxon>
        <taxon>Propionibacteriales</taxon>
        <taxon>Nocardioidaceae</taxon>
        <taxon>Nocardioides</taxon>
    </lineage>
</organism>
<dbReference type="InterPro" id="IPR036061">
    <property type="entry name" value="CheW-like_dom_sf"/>
</dbReference>
<dbReference type="EMBL" id="BAAALG010000007">
    <property type="protein sequence ID" value="GAA1101058.1"/>
    <property type="molecule type" value="Genomic_DNA"/>
</dbReference>
<accession>A0ABN1TSQ2</accession>
<feature type="domain" description="CheW-like" evidence="1">
    <location>
        <begin position="6"/>
        <end position="146"/>
    </location>
</feature>
<proteinExistence type="predicted"/>
<dbReference type="Gene3D" id="2.40.50.180">
    <property type="entry name" value="CheA-289, Domain 4"/>
    <property type="match status" value="1"/>
</dbReference>
<protein>
    <submittedName>
        <fullName evidence="2">Chemotaxis protein CheW</fullName>
    </submittedName>
</protein>
<dbReference type="SMART" id="SM00260">
    <property type="entry name" value="CheW"/>
    <property type="match status" value="1"/>
</dbReference>